<protein>
    <submittedName>
        <fullName evidence="2">Uncharacterized protein</fullName>
    </submittedName>
</protein>
<comment type="caution">
    <text evidence="2">The sequence shown here is derived from an EMBL/GenBank/DDBJ whole genome shotgun (WGS) entry which is preliminary data.</text>
</comment>
<dbReference type="AlphaFoldDB" id="A0A420VDT1"/>
<dbReference type="Proteomes" id="UP000286235">
    <property type="component" value="Unassembled WGS sequence"/>
</dbReference>
<gene>
    <name evidence="2" type="ORF">Cdeb_01347</name>
</gene>
<name>A0A420VDT1_9BACI</name>
<evidence type="ECO:0000313" key="3">
    <source>
        <dbReference type="Proteomes" id="UP000286235"/>
    </source>
</evidence>
<dbReference type="EMBL" id="AZRV01000035">
    <property type="protein sequence ID" value="RKO61852.1"/>
    <property type="molecule type" value="Genomic_DNA"/>
</dbReference>
<evidence type="ECO:0000256" key="1">
    <source>
        <dbReference type="SAM" id="MobiDB-lite"/>
    </source>
</evidence>
<evidence type="ECO:0000313" key="2">
    <source>
        <dbReference type="EMBL" id="RKO61852.1"/>
    </source>
</evidence>
<feature type="region of interest" description="Disordered" evidence="1">
    <location>
        <begin position="27"/>
        <end position="54"/>
    </location>
</feature>
<organism evidence="2 3">
    <name type="scientific">Caldibacillus debilis GB1</name>
    <dbReference type="NCBI Taxonomy" id="1339248"/>
    <lineage>
        <taxon>Bacteria</taxon>
        <taxon>Bacillati</taxon>
        <taxon>Bacillota</taxon>
        <taxon>Bacilli</taxon>
        <taxon>Bacillales</taxon>
        <taxon>Bacillaceae</taxon>
        <taxon>Caldibacillus</taxon>
    </lineage>
</organism>
<accession>A0A420VDT1</accession>
<proteinExistence type="predicted"/>
<keyword evidence="3" id="KW-1185">Reference proteome</keyword>
<sequence>MSKGSSLLKSTPKQACFFMHEKEQPDFDRPDFIEAKPSPYNEDKEKGRLYVGRS</sequence>
<reference evidence="2 3" key="1">
    <citation type="submission" date="2013-12" db="EMBL/GenBank/DDBJ databases">
        <title>Genome and proteome characterization of Caldibacillus debilis GB1 derived from a cellulolytic aero-tolerant co-culture.</title>
        <authorList>
            <person name="Wushke S.T."/>
            <person name="Zhang X."/>
            <person name="Fristensky B."/>
            <person name="Wilkins J.A."/>
            <person name="Levin D.B."/>
            <person name="Sparling R."/>
        </authorList>
    </citation>
    <scope>NUCLEOTIDE SEQUENCE [LARGE SCALE GENOMIC DNA]</scope>
    <source>
        <strain evidence="2 3">GB1</strain>
    </source>
</reference>